<reference evidence="1" key="1">
    <citation type="submission" date="2018-05" db="EMBL/GenBank/DDBJ databases">
        <authorList>
            <person name="Lanie J.A."/>
            <person name="Ng W.-L."/>
            <person name="Kazmierczak K.M."/>
            <person name="Andrzejewski T.M."/>
            <person name="Davidsen T.M."/>
            <person name="Wayne K.J."/>
            <person name="Tettelin H."/>
            <person name="Glass J.I."/>
            <person name="Rusch D."/>
            <person name="Podicherti R."/>
            <person name="Tsui H.-C.T."/>
            <person name="Winkler M.E."/>
        </authorList>
    </citation>
    <scope>NUCLEOTIDE SEQUENCE</scope>
</reference>
<proteinExistence type="predicted"/>
<evidence type="ECO:0000313" key="1">
    <source>
        <dbReference type="EMBL" id="SVC54123.1"/>
    </source>
</evidence>
<organism evidence="1">
    <name type="scientific">marine metagenome</name>
    <dbReference type="NCBI Taxonomy" id="408172"/>
    <lineage>
        <taxon>unclassified sequences</taxon>
        <taxon>metagenomes</taxon>
        <taxon>ecological metagenomes</taxon>
    </lineage>
</organism>
<name>A0A382MYM4_9ZZZZ</name>
<protein>
    <recommendedName>
        <fullName evidence="2">Cyclase family protein</fullName>
    </recommendedName>
</protein>
<dbReference type="AlphaFoldDB" id="A0A382MYM4"/>
<feature type="non-terminal residue" evidence="1">
    <location>
        <position position="80"/>
    </location>
</feature>
<accession>A0A382MYM4</accession>
<evidence type="ECO:0008006" key="2">
    <source>
        <dbReference type="Google" id="ProtNLM"/>
    </source>
</evidence>
<gene>
    <name evidence="1" type="ORF">METZ01_LOCUS306977</name>
</gene>
<sequence>MTVSWPSQKDLLAWIEGDLNNWGRWGTDDQKGTLNHLSPEKTLEALALVSEGAAVSCARPVEFKASVDVPRPPQHFMVSA</sequence>
<dbReference type="EMBL" id="UINC01096876">
    <property type="protein sequence ID" value="SVC54123.1"/>
    <property type="molecule type" value="Genomic_DNA"/>
</dbReference>